<keyword evidence="2" id="KW-1185">Reference proteome</keyword>
<dbReference type="EMBL" id="BHWB01000005">
    <property type="protein sequence ID" value="GCB35199.1"/>
    <property type="molecule type" value="Genomic_DNA"/>
</dbReference>
<sequence length="57" mass="6710">MRFEGGNSYDIMQDPHCVTYLWGGFFYRDKDRIVLELEGYGTISADRVKVLEFKVNE</sequence>
<name>A0A401LUN1_9BACE</name>
<proteinExistence type="predicted"/>
<protein>
    <submittedName>
        <fullName evidence="1">Uncharacterized protein</fullName>
    </submittedName>
</protein>
<evidence type="ECO:0000313" key="1">
    <source>
        <dbReference type="EMBL" id="GCB35199.1"/>
    </source>
</evidence>
<comment type="caution">
    <text evidence="1">The sequence shown here is derived from an EMBL/GenBank/DDBJ whole genome shotgun (WGS) entry which is preliminary data.</text>
</comment>
<evidence type="ECO:0000313" key="2">
    <source>
        <dbReference type="Proteomes" id="UP000288079"/>
    </source>
</evidence>
<reference evidence="1 2" key="1">
    <citation type="submission" date="2018-10" db="EMBL/GenBank/DDBJ databases">
        <title>Draft Genome Sequence of Bacteroides sp. KCTC 15687.</title>
        <authorList>
            <person name="Yu S.Y."/>
            <person name="Kim J.S."/>
            <person name="Oh B.S."/>
            <person name="Park S.H."/>
            <person name="Kang S.W."/>
            <person name="Park J.E."/>
            <person name="Choi S.H."/>
            <person name="Han K.I."/>
            <person name="Lee K.C."/>
            <person name="Eom M.K."/>
            <person name="Suh M.K."/>
            <person name="Lee D.H."/>
            <person name="Yoon H."/>
            <person name="Kim B."/>
            <person name="Yang S.J."/>
            <person name="Lee J.S."/>
            <person name="Lee J.H."/>
        </authorList>
    </citation>
    <scope>NUCLEOTIDE SEQUENCE [LARGE SCALE GENOMIC DNA]</scope>
    <source>
        <strain evidence="1 2">KCTC 15687</strain>
    </source>
</reference>
<accession>A0A401LUN1</accession>
<dbReference type="Proteomes" id="UP000288079">
    <property type="component" value="Unassembled WGS sequence"/>
</dbReference>
<gene>
    <name evidence="1" type="ORF">KGMB02408_21440</name>
</gene>
<organism evidence="1 2">
    <name type="scientific">Bacteroides faecalis</name>
    <dbReference type="NCBI Taxonomy" id="2447885"/>
    <lineage>
        <taxon>Bacteria</taxon>
        <taxon>Pseudomonadati</taxon>
        <taxon>Bacteroidota</taxon>
        <taxon>Bacteroidia</taxon>
        <taxon>Bacteroidales</taxon>
        <taxon>Bacteroidaceae</taxon>
        <taxon>Bacteroides</taxon>
    </lineage>
</organism>
<dbReference type="AlphaFoldDB" id="A0A401LUN1"/>